<feature type="compositionally biased region" description="Polar residues" evidence="2">
    <location>
        <begin position="3293"/>
        <end position="3304"/>
    </location>
</feature>
<evidence type="ECO:0000259" key="3">
    <source>
        <dbReference type="PROSITE" id="PS50290"/>
    </source>
</evidence>
<dbReference type="PROSITE" id="PS50290">
    <property type="entry name" value="PI3_4_KINASE_3"/>
    <property type="match status" value="1"/>
</dbReference>
<dbReference type="InterPro" id="IPR050517">
    <property type="entry name" value="DDR_Repair_Kinase"/>
</dbReference>
<keyword evidence="7" id="KW-1185">Reference proteome</keyword>
<proteinExistence type="inferred from homology"/>
<dbReference type="Pfam" id="PF20206">
    <property type="entry name" value="Tra1_ring"/>
    <property type="match status" value="1"/>
</dbReference>
<feature type="compositionally biased region" description="Pro residues" evidence="2">
    <location>
        <begin position="3309"/>
        <end position="3319"/>
    </location>
</feature>
<feature type="compositionally biased region" description="Polar residues" evidence="2">
    <location>
        <begin position="194"/>
        <end position="210"/>
    </location>
</feature>
<dbReference type="Pfam" id="PF00454">
    <property type="entry name" value="PI3_PI4_kinase"/>
    <property type="match status" value="1"/>
</dbReference>
<dbReference type="InterPro" id="IPR011009">
    <property type="entry name" value="Kinase-like_dom_sf"/>
</dbReference>
<dbReference type="PANTHER" id="PTHR11139">
    <property type="entry name" value="ATAXIA TELANGIECTASIA MUTATED ATM -RELATED"/>
    <property type="match status" value="1"/>
</dbReference>
<dbReference type="EMBL" id="PUHW01000236">
    <property type="protein sequence ID" value="KAG0687619.1"/>
    <property type="molecule type" value="Genomic_DNA"/>
</dbReference>
<dbReference type="SMART" id="SM00146">
    <property type="entry name" value="PI3Kc"/>
    <property type="match status" value="1"/>
</dbReference>
<dbReference type="InterPro" id="IPR003152">
    <property type="entry name" value="FATC_dom"/>
</dbReference>
<dbReference type="GO" id="GO:0005634">
    <property type="term" value="C:nucleus"/>
    <property type="evidence" value="ECO:0007669"/>
    <property type="project" value="TreeGrafter"/>
</dbReference>
<dbReference type="InterPro" id="IPR046805">
    <property type="entry name" value="Tra1_ring"/>
</dbReference>
<dbReference type="GO" id="GO:0006355">
    <property type="term" value="P:regulation of DNA-templated transcription"/>
    <property type="evidence" value="ECO:0007669"/>
    <property type="project" value="TreeGrafter"/>
</dbReference>
<evidence type="ECO:0000313" key="6">
    <source>
        <dbReference type="EMBL" id="KAG0687619.1"/>
    </source>
</evidence>
<feature type="compositionally biased region" description="Low complexity" evidence="2">
    <location>
        <begin position="242"/>
        <end position="265"/>
    </location>
</feature>
<dbReference type="InterPro" id="IPR046807">
    <property type="entry name" value="Tra1_central"/>
</dbReference>
<feature type="region of interest" description="Disordered" evidence="2">
    <location>
        <begin position="194"/>
        <end position="271"/>
    </location>
</feature>
<feature type="domain" description="FATC" evidence="5">
    <location>
        <begin position="3846"/>
        <end position="3879"/>
    </location>
</feature>
<feature type="domain" description="FAT" evidence="4">
    <location>
        <begin position="2719"/>
        <end position="3271"/>
    </location>
</feature>
<comment type="similarity">
    <text evidence="1">Belongs to the PI3/PI4-kinase family. TRA1 subfamily.</text>
</comment>
<dbReference type="InterPro" id="IPR014009">
    <property type="entry name" value="PIK_FAT"/>
</dbReference>
<organism evidence="6 7">
    <name type="scientific">Pichia californica</name>
    <dbReference type="NCBI Taxonomy" id="460514"/>
    <lineage>
        <taxon>Eukaryota</taxon>
        <taxon>Fungi</taxon>
        <taxon>Dikarya</taxon>
        <taxon>Ascomycota</taxon>
        <taxon>Saccharomycotina</taxon>
        <taxon>Pichiomycetes</taxon>
        <taxon>Pichiales</taxon>
        <taxon>Pichiaceae</taxon>
        <taxon>Pichia</taxon>
    </lineage>
</organism>
<dbReference type="CDD" id="cd05163">
    <property type="entry name" value="PIKK_TRRAP"/>
    <property type="match status" value="1"/>
</dbReference>
<dbReference type="GO" id="GO:0000124">
    <property type="term" value="C:SAGA complex"/>
    <property type="evidence" value="ECO:0007669"/>
    <property type="project" value="TreeGrafter"/>
</dbReference>
<dbReference type="Proteomes" id="UP000697127">
    <property type="component" value="Unassembled WGS sequence"/>
</dbReference>
<dbReference type="InterPro" id="IPR036940">
    <property type="entry name" value="PI3/4_kinase_cat_sf"/>
</dbReference>
<evidence type="ECO:0000259" key="4">
    <source>
        <dbReference type="PROSITE" id="PS51189"/>
    </source>
</evidence>
<dbReference type="GO" id="GO:0006281">
    <property type="term" value="P:DNA repair"/>
    <property type="evidence" value="ECO:0007669"/>
    <property type="project" value="TreeGrafter"/>
</dbReference>
<gene>
    <name evidence="6" type="ORF">C6P40_002090</name>
</gene>
<evidence type="ECO:0000259" key="5">
    <source>
        <dbReference type="PROSITE" id="PS51190"/>
    </source>
</evidence>
<feature type="region of interest" description="Disordered" evidence="2">
    <location>
        <begin position="3282"/>
        <end position="3324"/>
    </location>
</feature>
<dbReference type="SUPFAM" id="SSF56112">
    <property type="entry name" value="Protein kinase-like (PK-like)"/>
    <property type="match status" value="1"/>
</dbReference>
<evidence type="ECO:0000256" key="2">
    <source>
        <dbReference type="SAM" id="MobiDB-lite"/>
    </source>
</evidence>
<dbReference type="GO" id="GO:0035267">
    <property type="term" value="C:NuA4 histone acetyltransferase complex"/>
    <property type="evidence" value="ECO:0007669"/>
    <property type="project" value="TreeGrafter"/>
</dbReference>
<feature type="compositionally biased region" description="Basic and acidic residues" evidence="2">
    <location>
        <begin position="212"/>
        <end position="240"/>
    </location>
</feature>
<dbReference type="PANTHER" id="PTHR11139:SF1">
    <property type="entry name" value="TRANSFORMATION_TRANSCRIPTION DOMAIN-ASSOCIATED PROTEIN"/>
    <property type="match status" value="1"/>
</dbReference>
<comment type="caution">
    <text evidence="6">The sequence shown here is derived from an EMBL/GenBank/DDBJ whole genome shotgun (WGS) entry which is preliminary data.</text>
</comment>
<dbReference type="Pfam" id="PF02259">
    <property type="entry name" value="FAT"/>
    <property type="match status" value="1"/>
</dbReference>
<dbReference type="PROSITE" id="PS51190">
    <property type="entry name" value="FATC"/>
    <property type="match status" value="1"/>
</dbReference>
<evidence type="ECO:0008006" key="8">
    <source>
        <dbReference type="Google" id="ProtNLM"/>
    </source>
</evidence>
<name>A0A9P7BFF7_9ASCO</name>
<feature type="domain" description="PI3K/PI4K catalytic" evidence="3">
    <location>
        <begin position="3504"/>
        <end position="3845"/>
    </location>
</feature>
<dbReference type="SUPFAM" id="SSF48371">
    <property type="entry name" value="ARM repeat"/>
    <property type="match status" value="2"/>
</dbReference>
<sequence>MSSYTEHLDAFVAKLEDKSLDFQVKHSLFSELCDTLETYHGVNEYEYFLKKLVDVFFDHLKTVPISFVENSPEQKLRYLILDIIHRLPVNETFQPYAINVTDALMDILKSDNEENGLQCMKIITSLHKSYKTILSSKVDEYITLLKSIYENLSALVDEQFGKSEVITFTLETKMEQDNSGVKVERIEDDEVFTETKTITMSEDNPENTGNDIEEKKTGKIEVEDNADFKLEEKSEDKEITETSENTQTENTQTENTQTENEAQDTISVGESKNDEAMDVDIEKTDSPPDFTSTDESNTSHLLFRASHSFKMAAECPITLVSLYSTYKTLLDSTVSTFLPLVINVLKLQASAQREEHEKAKAAHTNIVKISPSLRNNSVYNDFNFAQVKASSFMAYVFIRKNNTSIIETYQQEIPLLIIRLLQDCPRELSSARRELLHATRHVLSTNLRTLFLPKIDLLFDDNILIGDGLTAHETLRPLAYSIVADFIHVNSTLTTEQIWKSVKIYSKYLQDDTLAQTVHIMSAKLLLNLMDRILKLENKADSRQIILLIIDTFGKRFESLNYQYDNIMKQHEDFKNNRNDRALKLKELELYGKKLTGRSLDENYHIRNLSEKLHLDEKTSESTISDEIDIVTDMSFSDIERNLPIQIFQPPTQDPLDGARYLFRTLMTFLKSICFGFKNCNLAAPKDYPVQTWQECARIVSVEELNIFKRLFKESIGGLKFFQSSKITVITSALKQTFDITGPNLPITSSKEEKDLMEILATMFIYLEPAAFNEIVQSELPNIFDATLNNPALLHIPQFFLASEITTSNFSSLLIVFVISKLNDLGDMDIVKSNILIRLFKLCFMSVNLFPAANESVILPHLTKLILDCLKYSMRTKEPIVYFYLIRTLFRSIGGGRFESLYKEILPLLQVLLETLNRLVQTARRPHERDIYVELCLTVPVRLSVLVPYLSYLMKPLVFALNGSQDLISQGLRTLELCVDNLTAEYFDPIIEPVIEDVMKALWKHLKPLPYYHQHSHTTLRILGKLGGRNRSFMNLHNDLSGETLTDQKLEGMFKIEGIPNEVPVSMTAAVNTALSTLESVRYKLHYRVSAFKYLITLLKLIVNSNELPESYETQVQQVVNFIIQEGKEPIDHNAIHLETDDTKNQIKFDRQEELLIRLLKSLFFAVSMDEVKDESYVLIEGICQHYVLLSLSKAMIDHHKISRRFSIANHEGKHFLNTNTIYEVISYSLSHYVSSVREAGKFAIKTIFNTCVTLFSSVNNALKFMPIRRMCSTFIHSCFEDAYHEKLGGCLGLQMMIKELNIPYEYFGVRQLEISRAMLFVLRDTPEDVPSEVCTIAKSIILDILKTCNKEVSKEAVFQQSFQSIVSQIVFDLSNSSIRVRETAKEALQTLSDVTSVPISTMISPSKGILLAPIFGKPLRALPFHMQIGNIDAITFCLGLDDTFLEFNDELNRLLSEALALFDADDESLISINNISEHSTAEQLINLRIVCIELLSLALTKKEFSNSQVRIRILSVFFKTLCSESSRIINAAHSGLKKVLSQNSKLPKELLQSGLRPMLMNLSDYKKLTVSGLEALSRLLELLISYFKVEIGRKLLDHLMAWAQPSALQNILLQELDSNTTVQIIVAIFKIFHLLPSQAFTFLKELMETLIFLETNLRRHYNSPFRKPIGSFLNRFPDHSIAFMKDHFSSRNYGSRFAYFIGLSECDELKNEFKRNSESFIELISNEANNDIKTVMLVNMIDTVESLSNADEEWFRESSSTLKKLAAITVECTNYEKTSSISSPSHFQLDQSTEKLQKVYVKFLKLSKSDAKNTIDLINYLCLNNISICEDMNKFILNDIIKSEDSDLSRFFLRDVMKHVTDPEFRLSTKIYLLKHIAIPICYYYAKKNKNYDLCQENGESADWLKLVAEHIWKDRNIGEKNESYVVDKFRVELLQLTSLLVMYYPEAVSEWKKEIIKFNWNYIGLEDNITKQAAYISTVYFIRAFETPSKIVMQIFVAVLKANQNDVRFMVRQSLDLLAPCLNEKLGSDREWLNWARRILSEDGFVVTQVTNIYQFIVNHPDLFYASRDQFIPNIISAMGKLTVINNSATENQILAIDLAELLLHWETQAKTAIEGEHKENKESCDENAMEIDENKKIDKVKKLGDQDEMEVDEMTKPDETEAFIPKAKIPVVYSVPLGQRDTYITFLIRYVCICPQRASENELGRRALNILHILLAPGFWSDVSVKLTFFEKFLVNTDSNVSNMLVYCLNALEVFNIVLEWKTSEWILSNLSQLQNLLEKCVKSNNHDIQEALQSVILLILQAVKVEPISEEDTQESEGLKFMKFLVSVIAEDLSIMNSVAAGITLLSTVSQFMPTLLEPHIPLVIRTLGKLVKDHVTLASQGKHQSAADNTNSSEFEAKMTTKLVEKLLSYGAKEITSLGDQRRIYLSLLVQLIDKSVDKGLLTTIANIVRGWLFSTLSVAPTAKEKAGILSKMMIYELKGDSELTKTYYEIIMDIFKNEKLNYSELTFRLEHPFLVGTKISDVGIRQELMSILNNSLERDVKSRLFYIIREQNWEYLSEYPWLNQASQLLYGSFDLNHHLKLSSKENTLAGLDEISVVLPESKVELVSDDIKGLLSKHKNFIHTNLNITVSDILTPLLDISYQSPEAIHKSWCNLFPIVYDSIDQKEKSDFLYAFVTLLSKDYHMRQQEGKPNVINTMLTAAGMCPDLQLPPHLVKYLGINYDAWYSGVRILEQIENSPIIENSKIKETNRDALVEMYSNLQEDDMFYGLWRRRSKYYETNAALSYEQIGLWDKSMKLYETAQVKARSSILPYSESEYALWEDHWILCAEKLQCWDILTELAKHEGFTDLLLECGWRVADWIADREPLEQSAKAVMDVPTPRRQMFQTFLCLQGYAHNTETIQNVTRQVDEGIQLALRKWYTLPQRLTGAHVFLLHSFQQYVEFMEATQVYRSLTSTTAENLDIKSQDLKRVLQAWRERLPNVWDDINIWNDLVTWRKHAFEVINKVYIPLIPSLQQTNNNNNSYAFRGYHEIAWVINRFAHVARKHDMPEVCINQLTKIYTLPNIEIQEAFLKLREQAKCHYQNPSEINTGLDVISNTNLVYFAAQQKAEFITLKGMFLAKLNVPDEANQAFATAVQLDLNLPKAWAEWGFFNDRRFKEINDINYAKHAISCYLQAASLYKNNKARRLLCRILWLISLDDSTGTLSESFESHQGDMPVWYWVTFIPQLLSALSHREANFARKVLIKIAKSYPQALHFQLRTSKEDFAVLQRQQITGSTPGTSSAASVNPTGSVTATNANTPSGTPPAGSPPPNATSITVIPNHQPKPWIYIDEIMGILKTAYPLLALSLESLVDQISQRFKSNHDGDAYRLVVALYNDGIQYFNRLTNPKEDARLPPSTEANIVRFANTVLPKHIKEEFEIDLIQSKPNLETYISKLKKWKDCLEEKLDRTYGKVNLERVCPHLSQFHHQKFEDIEIPGQYLLNKESNQYFIKIERFMPTIEMIRGPTACYKRITIRGQDGSLHKFAVQFPAARHCRREERIFQLFRLFNDQLSRTVQTRRRHIEFTLPAAVPLSPHIRLISDDDKYINMLTIYENYCKTKGQNRDEPLAYTIEKLHAAYDPRLPRPDVLSVKTEILSSIQSLFVPNTVIKNYFLNYYPNFEDFWVFRKQFSSQYATFIFATYMLCINARQPQKIHIHQGSGRVWTSEMLPYKVVGGKTPHNIFQNSFLDVSAQRAAPMFCSLELVPFRLTPNIQELIGPIGSEGILSMHMMIIAQCLSDPQYEIEHFLNLFIRDEIQSWYAQRMRSTTPQETPNLKEIVRVNVEYLIKRITQLANTENFGQSVSSQFVVNLITHAVNPRNLASTDTLWMAYL</sequence>
<dbReference type="Pfam" id="PF20175">
    <property type="entry name" value="Tra1_central"/>
    <property type="match status" value="1"/>
</dbReference>
<feature type="compositionally biased region" description="Low complexity" evidence="2">
    <location>
        <begin position="3282"/>
        <end position="3292"/>
    </location>
</feature>
<dbReference type="InterPro" id="IPR016024">
    <property type="entry name" value="ARM-type_fold"/>
</dbReference>
<accession>A0A9P7BFF7</accession>
<dbReference type="InterPro" id="IPR000403">
    <property type="entry name" value="PI3/4_kinase_cat_dom"/>
</dbReference>
<evidence type="ECO:0000313" key="7">
    <source>
        <dbReference type="Proteomes" id="UP000697127"/>
    </source>
</evidence>
<protein>
    <recommendedName>
        <fullName evidence="8">Non-specific serine/threonine protein kinase</fullName>
    </recommendedName>
</protein>
<dbReference type="InterPro" id="IPR003151">
    <property type="entry name" value="PIK-rel_kinase_FAT"/>
</dbReference>
<dbReference type="Gene3D" id="1.10.1070.11">
    <property type="entry name" value="Phosphatidylinositol 3-/4-kinase, catalytic domain"/>
    <property type="match status" value="1"/>
</dbReference>
<evidence type="ECO:0000256" key="1">
    <source>
        <dbReference type="ARBA" id="ARBA00007234"/>
    </source>
</evidence>
<dbReference type="PROSITE" id="PS51189">
    <property type="entry name" value="FAT"/>
    <property type="match status" value="1"/>
</dbReference>
<reference evidence="6" key="1">
    <citation type="submission" date="2020-11" db="EMBL/GenBank/DDBJ databases">
        <title>Kefir isolates.</title>
        <authorList>
            <person name="Marcisauskas S."/>
            <person name="Kim Y."/>
            <person name="Blasche S."/>
        </authorList>
    </citation>
    <scope>NUCLEOTIDE SEQUENCE</scope>
    <source>
        <strain evidence="6">Olga-1</strain>
    </source>
</reference>